<dbReference type="EMBL" id="JAWQEG010002203">
    <property type="protein sequence ID" value="KAK3873635.1"/>
    <property type="molecule type" value="Genomic_DNA"/>
</dbReference>
<evidence type="ECO:0000313" key="3">
    <source>
        <dbReference type="Proteomes" id="UP001286313"/>
    </source>
</evidence>
<dbReference type="SUPFAM" id="SSF56436">
    <property type="entry name" value="C-type lectin-like"/>
    <property type="match status" value="1"/>
</dbReference>
<organism evidence="2 3">
    <name type="scientific">Petrolisthes cinctipes</name>
    <name type="common">Flat porcelain crab</name>
    <dbReference type="NCBI Taxonomy" id="88211"/>
    <lineage>
        <taxon>Eukaryota</taxon>
        <taxon>Metazoa</taxon>
        <taxon>Ecdysozoa</taxon>
        <taxon>Arthropoda</taxon>
        <taxon>Crustacea</taxon>
        <taxon>Multicrustacea</taxon>
        <taxon>Malacostraca</taxon>
        <taxon>Eumalacostraca</taxon>
        <taxon>Eucarida</taxon>
        <taxon>Decapoda</taxon>
        <taxon>Pleocyemata</taxon>
        <taxon>Anomura</taxon>
        <taxon>Galatheoidea</taxon>
        <taxon>Porcellanidae</taxon>
        <taxon>Petrolisthes</taxon>
    </lineage>
</organism>
<sequence>MANSRKHNKVYRHIPDPVAMAAVAAAAVVAMMGAAVAVAVAAAGPPSEFTQRLDPIDFAGNNYLVSGGRRGGYTDMLDDLQRGHEGLIVKLNDVIRALKEDEVKLNNVFYKLGSHDTNIQGVDNNVHRLADDSRRIEAKLNKHAFNVDFLRRQVERLQGSMESEERVESEVSAVRSIVNRLDDRLTDALARLGMVENTTRTLEKRSAPHYYTGGLDDLMVPAIRPPTLTVYPLPRQADTCKPKFEQVGQGCYWFGGEELTYTEAVAACLGHGSTLLTLPSPGTQLDLLLARLRPDTHYWTSGTDAFHRGDWAFLLTAQPVMPLHWASGENNTSPAPHRHCAALSTHGLTKLHCTHRLPYICHTI</sequence>
<dbReference type="Proteomes" id="UP001286313">
    <property type="component" value="Unassembled WGS sequence"/>
</dbReference>
<dbReference type="AlphaFoldDB" id="A0AAE1FHS1"/>
<dbReference type="InterPro" id="IPR016186">
    <property type="entry name" value="C-type_lectin-like/link_sf"/>
</dbReference>
<feature type="domain" description="C-type lectin" evidence="1">
    <location>
        <begin position="247"/>
        <end position="362"/>
    </location>
</feature>
<protein>
    <recommendedName>
        <fullName evidence="1">C-type lectin domain-containing protein</fullName>
    </recommendedName>
</protein>
<dbReference type="SMART" id="SM00034">
    <property type="entry name" value="CLECT"/>
    <property type="match status" value="1"/>
</dbReference>
<dbReference type="CDD" id="cd00037">
    <property type="entry name" value="CLECT"/>
    <property type="match status" value="1"/>
</dbReference>
<keyword evidence="3" id="KW-1185">Reference proteome</keyword>
<dbReference type="GO" id="GO:0004888">
    <property type="term" value="F:transmembrane signaling receptor activity"/>
    <property type="evidence" value="ECO:0007669"/>
    <property type="project" value="InterPro"/>
</dbReference>
<dbReference type="PANTHER" id="PTHR15028">
    <property type="entry name" value="CD72-RELATED"/>
    <property type="match status" value="1"/>
</dbReference>
<dbReference type="InterPro" id="IPR001304">
    <property type="entry name" value="C-type_lectin-like"/>
</dbReference>
<dbReference type="PANTHER" id="PTHR15028:SF6">
    <property type="entry name" value="B-CELL DIFFERENTIATION ANTIGEN CD72"/>
    <property type="match status" value="1"/>
</dbReference>
<name>A0AAE1FHS1_PETCI</name>
<reference evidence="2" key="1">
    <citation type="submission" date="2023-10" db="EMBL/GenBank/DDBJ databases">
        <title>Genome assemblies of two species of porcelain crab, Petrolisthes cinctipes and Petrolisthes manimaculis (Anomura: Porcellanidae).</title>
        <authorList>
            <person name="Angst P."/>
        </authorList>
    </citation>
    <scope>NUCLEOTIDE SEQUENCE</scope>
    <source>
        <strain evidence="2">PB745_01</strain>
        <tissue evidence="2">Gill</tissue>
    </source>
</reference>
<evidence type="ECO:0000259" key="1">
    <source>
        <dbReference type="PROSITE" id="PS50041"/>
    </source>
</evidence>
<dbReference type="PROSITE" id="PS50041">
    <property type="entry name" value="C_TYPE_LECTIN_2"/>
    <property type="match status" value="1"/>
</dbReference>
<dbReference type="InterPro" id="IPR016187">
    <property type="entry name" value="CTDL_fold"/>
</dbReference>
<dbReference type="Gene3D" id="3.10.100.10">
    <property type="entry name" value="Mannose-Binding Protein A, subunit A"/>
    <property type="match status" value="1"/>
</dbReference>
<accession>A0AAE1FHS1</accession>
<dbReference type="Pfam" id="PF00059">
    <property type="entry name" value="Lectin_C"/>
    <property type="match status" value="1"/>
</dbReference>
<comment type="caution">
    <text evidence="2">The sequence shown here is derived from an EMBL/GenBank/DDBJ whole genome shotgun (WGS) entry which is preliminary data.</text>
</comment>
<gene>
    <name evidence="2" type="ORF">Pcinc_021359</name>
</gene>
<proteinExistence type="predicted"/>
<dbReference type="InterPro" id="IPR039689">
    <property type="entry name" value="CD72"/>
</dbReference>
<dbReference type="GO" id="GO:0005886">
    <property type="term" value="C:plasma membrane"/>
    <property type="evidence" value="ECO:0007669"/>
    <property type="project" value="InterPro"/>
</dbReference>
<evidence type="ECO:0000313" key="2">
    <source>
        <dbReference type="EMBL" id="KAK3873635.1"/>
    </source>
</evidence>